<dbReference type="RefSeq" id="WP_219503752.1">
    <property type="nucleotide sequence ID" value="NZ_CP079981.1"/>
</dbReference>
<feature type="transmembrane region" description="Helical" evidence="3">
    <location>
        <begin position="297"/>
        <end position="318"/>
    </location>
</feature>
<evidence type="ECO:0000256" key="3">
    <source>
        <dbReference type="SAM" id="Phobius"/>
    </source>
</evidence>
<comment type="similarity">
    <text evidence="2">Belongs to the acyltransferase 3 family.</text>
</comment>
<evidence type="ECO:0000313" key="7">
    <source>
        <dbReference type="Proteomes" id="UP000826802"/>
    </source>
</evidence>
<keyword evidence="3" id="KW-0472">Membrane</keyword>
<comment type="subcellular location">
    <subcellularLocation>
        <location evidence="1">Membrane</location>
    </subcellularLocation>
</comment>
<gene>
    <name evidence="6" type="ORF">KYI11_03310</name>
</gene>
<feature type="transmembrane region" description="Helical" evidence="3">
    <location>
        <begin position="209"/>
        <end position="225"/>
    </location>
</feature>
<feature type="domain" description="SGNH" evidence="5">
    <location>
        <begin position="436"/>
        <end position="652"/>
    </location>
</feature>
<evidence type="ECO:0000259" key="4">
    <source>
        <dbReference type="Pfam" id="PF01757"/>
    </source>
</evidence>
<evidence type="ECO:0000259" key="5">
    <source>
        <dbReference type="Pfam" id="PF19040"/>
    </source>
</evidence>
<sequence length="919" mass="104786">MEQVHTKPKKKFRPEIEGLRAVAAFLVAIYHIWLGKVSGGVDVFFVVSGFLITTSLLSKYRRTNTVNFFEFIMGLLKRLMPQAFFVLLMVIILSYFYLPGARWMQTIKEVFASALYYENWQLAFTSVDYLDAGNEKSPVQHFWAMSIQGQFYLIWFFIIWCAILLSRLFKQQIKKPLFVLLVILFSVSLGYSIYLTQVNQPWAYFDTRTRVWEFSLGGILCLMIQRIKLPSFLSAVAGWFGLIMLILCGILLEVSTMFPGYIALWPTLSAVLILLAGENGTKFGVEKFLGSRWMVKLGAYSYGFYLWHWVLLTFYHIVFKQKDVSISHGVLIIISSLILSILVTSTIERPIRSLKVPNNSWPVLLIICLCLFPVLGLNSLWHKHMNNEVEKSQSLAKTDQYPGARVFEMKNFKERPYIPSDANIKEDQAKPYKDGCHATTTSPDVKICEYGVTKNYDYTVAVVGGSHSTHWFTAIEDIAKKHKIRLLNVTKSGCRLSTDRKGLPSCDTWNEHVVDEVSAEHPDLVLTMAEISYFNVTEVPQGYIDQFKAFTKRGIEIFAIRDTPYFRKDVPECIQANGRDSEQCKVSKDLVVPKTTDWSKLAVKPEGVHFVDYTDKICPDEYCEPVVGNVVAYFDKSHMTKTFVSTLTPYVEKDIMPILKTIKAKKSGDLAEKQDIPDSYKDGCHVKGDISEVIQCTYGNQTNYQYTVALVGDSHSAHWLGALQQIAQQQPIRIVNMTKSGCSFEVKETALPDCKAWNQAIIGKISQLKPDLVFTTAEKSYFNISTVPEGYIKQFNRLEQLGIEVFGVRDTPYFKKSVPECIANYGAHSNECSIEKDLVVPETTDWSKLKEKPANVHYYDYTQYICPTERCQPVIDGIVAYSDKGHMTQRFVKTLAPYIEADLMSLLKNIHPQNEVKYD</sequence>
<dbReference type="Pfam" id="PF19040">
    <property type="entry name" value="SGNH"/>
    <property type="match status" value="2"/>
</dbReference>
<feature type="transmembrane region" description="Helical" evidence="3">
    <location>
        <begin position="324"/>
        <end position="343"/>
    </location>
</feature>
<dbReference type="GO" id="GO:0016020">
    <property type="term" value="C:membrane"/>
    <property type="evidence" value="ECO:0007669"/>
    <property type="project" value="TreeGrafter"/>
</dbReference>
<dbReference type="AlphaFoldDB" id="A0AAJ4TWY6"/>
<feature type="transmembrane region" description="Helical" evidence="3">
    <location>
        <begin position="232"/>
        <end position="252"/>
    </location>
</feature>
<keyword evidence="3" id="KW-1133">Transmembrane helix</keyword>
<feature type="domain" description="SGNH" evidence="5">
    <location>
        <begin position="684"/>
        <end position="900"/>
    </location>
</feature>
<dbReference type="GO" id="GO:0016747">
    <property type="term" value="F:acyltransferase activity, transferring groups other than amino-acyl groups"/>
    <property type="evidence" value="ECO:0007669"/>
    <property type="project" value="InterPro"/>
</dbReference>
<feature type="transmembrane region" description="Helical" evidence="3">
    <location>
        <begin position="142"/>
        <end position="165"/>
    </location>
</feature>
<feature type="transmembrane region" description="Helical" evidence="3">
    <location>
        <begin position="177"/>
        <end position="197"/>
    </location>
</feature>
<dbReference type="PANTHER" id="PTHR23028:SF53">
    <property type="entry name" value="ACYL_TRANSF_3 DOMAIN-CONTAINING PROTEIN"/>
    <property type="match status" value="1"/>
</dbReference>
<protein>
    <submittedName>
        <fullName evidence="6">Acyltransferase</fullName>
    </submittedName>
</protein>
<evidence type="ECO:0000256" key="1">
    <source>
        <dbReference type="ARBA" id="ARBA00004370"/>
    </source>
</evidence>
<feature type="domain" description="Acyltransferase 3" evidence="4">
    <location>
        <begin position="15"/>
        <end position="344"/>
    </location>
</feature>
<dbReference type="PANTHER" id="PTHR23028">
    <property type="entry name" value="ACETYLTRANSFERASE"/>
    <property type="match status" value="1"/>
</dbReference>
<keyword evidence="6" id="KW-0012">Acyltransferase</keyword>
<feature type="transmembrane region" description="Helical" evidence="3">
    <location>
        <begin position="258"/>
        <end position="276"/>
    </location>
</feature>
<keyword evidence="3" id="KW-0812">Transmembrane</keyword>
<feature type="transmembrane region" description="Helical" evidence="3">
    <location>
        <begin position="79"/>
        <end position="98"/>
    </location>
</feature>
<name>A0AAJ4TWY6_9STAP</name>
<feature type="transmembrane region" description="Helical" evidence="3">
    <location>
        <begin position="363"/>
        <end position="381"/>
    </location>
</feature>
<keyword evidence="6" id="KW-0808">Transferase</keyword>
<dbReference type="Pfam" id="PF01757">
    <property type="entry name" value="Acyl_transf_3"/>
    <property type="match status" value="1"/>
</dbReference>
<proteinExistence type="inferred from homology"/>
<dbReference type="EMBL" id="CP079981">
    <property type="protein sequence ID" value="QYA42970.1"/>
    <property type="molecule type" value="Genomic_DNA"/>
</dbReference>
<accession>A0AAJ4TWY6</accession>
<keyword evidence="7" id="KW-1185">Reference proteome</keyword>
<dbReference type="InterPro" id="IPR043968">
    <property type="entry name" value="SGNH"/>
</dbReference>
<dbReference type="InterPro" id="IPR050879">
    <property type="entry name" value="Acyltransferase_3"/>
</dbReference>
<dbReference type="Proteomes" id="UP000826802">
    <property type="component" value="Chromosome"/>
</dbReference>
<evidence type="ECO:0000313" key="6">
    <source>
        <dbReference type="EMBL" id="QYA42970.1"/>
    </source>
</evidence>
<feature type="transmembrane region" description="Helical" evidence="3">
    <location>
        <begin position="16"/>
        <end position="33"/>
    </location>
</feature>
<evidence type="ECO:0000256" key="2">
    <source>
        <dbReference type="ARBA" id="ARBA00007400"/>
    </source>
</evidence>
<feature type="transmembrane region" description="Helical" evidence="3">
    <location>
        <begin position="39"/>
        <end position="58"/>
    </location>
</feature>
<reference evidence="6 7" key="1">
    <citation type="submission" date="2021-07" db="EMBL/GenBank/DDBJ databases">
        <title>Prevalence and characterization of methicillin-resistant Macrococcus spp. in food producing animals and meat in Switzerland in 2019.</title>
        <authorList>
            <person name="Keller J.E."/>
            <person name="Schwendener S."/>
            <person name="Neuenschwander J."/>
            <person name="Overesch G."/>
            <person name="Perreten V."/>
        </authorList>
    </citation>
    <scope>NUCLEOTIDE SEQUENCE [LARGE SCALE GENOMIC DNA]</scope>
    <source>
        <strain evidence="6 7">19Msa0936</strain>
    </source>
</reference>
<dbReference type="GO" id="GO:0009103">
    <property type="term" value="P:lipopolysaccharide biosynthetic process"/>
    <property type="evidence" value="ECO:0007669"/>
    <property type="project" value="TreeGrafter"/>
</dbReference>
<dbReference type="InterPro" id="IPR002656">
    <property type="entry name" value="Acyl_transf_3_dom"/>
</dbReference>
<organism evidence="6 7">
    <name type="scientific">Macrococcoides bohemicum</name>
    <dbReference type="NCBI Taxonomy" id="1903056"/>
    <lineage>
        <taxon>Bacteria</taxon>
        <taxon>Bacillati</taxon>
        <taxon>Bacillota</taxon>
        <taxon>Bacilli</taxon>
        <taxon>Bacillales</taxon>
        <taxon>Staphylococcaceae</taxon>
        <taxon>Macrococcoides</taxon>
    </lineage>
</organism>